<reference evidence="8" key="2">
    <citation type="submission" date="2020-09" db="EMBL/GenBank/DDBJ databases">
        <authorList>
            <person name="Sun Q."/>
            <person name="Zhou Y."/>
        </authorList>
    </citation>
    <scope>NUCLEOTIDE SEQUENCE</scope>
    <source>
        <strain evidence="8">CGMCC 1.15322</strain>
    </source>
</reference>
<feature type="transmembrane region" description="Helical" evidence="7">
    <location>
        <begin position="120"/>
        <end position="137"/>
    </location>
</feature>
<dbReference type="InterPro" id="IPR051907">
    <property type="entry name" value="DoxX-like_oxidoreductase"/>
</dbReference>
<evidence type="ECO:0000313" key="8">
    <source>
        <dbReference type="EMBL" id="GGA89709.1"/>
    </source>
</evidence>
<dbReference type="PANTHER" id="PTHR33452">
    <property type="entry name" value="OXIDOREDUCTASE CATD-RELATED"/>
    <property type="match status" value="1"/>
</dbReference>
<comment type="subcellular location">
    <subcellularLocation>
        <location evidence="1">Cell membrane</location>
        <topology evidence="1">Multi-pass membrane protein</topology>
    </subcellularLocation>
</comment>
<keyword evidence="9" id="KW-1185">Reference proteome</keyword>
<keyword evidence="5 7" id="KW-1133">Transmembrane helix</keyword>
<evidence type="ECO:0000256" key="7">
    <source>
        <dbReference type="SAM" id="Phobius"/>
    </source>
</evidence>
<evidence type="ECO:0000256" key="2">
    <source>
        <dbReference type="ARBA" id="ARBA00006679"/>
    </source>
</evidence>
<gene>
    <name evidence="8" type="ORF">GCM10011496_08170</name>
</gene>
<accession>A0A916S8T4</accession>
<organism evidence="8 9">
    <name type="scientific">Polaromonas eurypsychrophila</name>
    <dbReference type="NCBI Taxonomy" id="1614635"/>
    <lineage>
        <taxon>Bacteria</taxon>
        <taxon>Pseudomonadati</taxon>
        <taxon>Pseudomonadota</taxon>
        <taxon>Betaproteobacteria</taxon>
        <taxon>Burkholderiales</taxon>
        <taxon>Comamonadaceae</taxon>
        <taxon>Polaromonas</taxon>
    </lineage>
</organism>
<dbReference type="AlphaFoldDB" id="A0A916S8T4"/>
<dbReference type="RefSeq" id="WP_229676157.1">
    <property type="nucleotide sequence ID" value="NZ_BMIG01000002.1"/>
</dbReference>
<evidence type="ECO:0000313" key="9">
    <source>
        <dbReference type="Proteomes" id="UP000620596"/>
    </source>
</evidence>
<evidence type="ECO:0008006" key="10">
    <source>
        <dbReference type="Google" id="ProtNLM"/>
    </source>
</evidence>
<reference evidence="8" key="1">
    <citation type="journal article" date="2014" name="Int. J. Syst. Evol. Microbiol.">
        <title>Complete genome sequence of Corynebacterium casei LMG S-19264T (=DSM 44701T), isolated from a smear-ripened cheese.</title>
        <authorList>
            <consortium name="US DOE Joint Genome Institute (JGI-PGF)"/>
            <person name="Walter F."/>
            <person name="Albersmeier A."/>
            <person name="Kalinowski J."/>
            <person name="Ruckert C."/>
        </authorList>
    </citation>
    <scope>NUCLEOTIDE SEQUENCE</scope>
    <source>
        <strain evidence="8">CGMCC 1.15322</strain>
    </source>
</reference>
<proteinExistence type="inferred from homology"/>
<evidence type="ECO:0000256" key="3">
    <source>
        <dbReference type="ARBA" id="ARBA00022475"/>
    </source>
</evidence>
<comment type="similarity">
    <text evidence="2">Belongs to the DoxX family.</text>
</comment>
<keyword evidence="6 7" id="KW-0472">Membrane</keyword>
<protein>
    <recommendedName>
        <fullName evidence="10">DoxX family protein</fullName>
    </recommendedName>
</protein>
<feature type="transmembrane region" description="Helical" evidence="7">
    <location>
        <begin position="97"/>
        <end position="114"/>
    </location>
</feature>
<keyword evidence="3" id="KW-1003">Cell membrane</keyword>
<evidence type="ECO:0000256" key="4">
    <source>
        <dbReference type="ARBA" id="ARBA00022692"/>
    </source>
</evidence>
<comment type="caution">
    <text evidence="8">The sequence shown here is derived from an EMBL/GenBank/DDBJ whole genome shotgun (WGS) entry which is preliminary data.</text>
</comment>
<dbReference type="GO" id="GO:0005886">
    <property type="term" value="C:plasma membrane"/>
    <property type="evidence" value="ECO:0007669"/>
    <property type="project" value="UniProtKB-SubCell"/>
</dbReference>
<evidence type="ECO:0000256" key="5">
    <source>
        <dbReference type="ARBA" id="ARBA00022989"/>
    </source>
</evidence>
<feature type="transmembrane region" description="Helical" evidence="7">
    <location>
        <begin position="68"/>
        <end position="90"/>
    </location>
</feature>
<dbReference type="Pfam" id="PF07681">
    <property type="entry name" value="DoxX"/>
    <property type="match status" value="1"/>
</dbReference>
<keyword evidence="4 7" id="KW-0812">Transmembrane</keyword>
<dbReference type="InterPro" id="IPR032808">
    <property type="entry name" value="DoxX"/>
</dbReference>
<sequence length="203" mass="21519">MTTSPTSPLQKVLSLWTRLSRALDMLQPAAALAARIYVGQVFFLSGLTKLRDWDITVALFTDEYKVPLLPPAVAAVMGTAGELVLPVLLVLGLAGRFSALGLFVVNAVAVISLSEIAPAALQQHIFWGALLAGLAIYGPRHLVAGSLGGAQDAALSQNFKLNQPLAHAWKAPTAINSGAYPQPPRYTALPVDFAVRRRADAVN</sequence>
<dbReference type="Proteomes" id="UP000620596">
    <property type="component" value="Unassembled WGS sequence"/>
</dbReference>
<dbReference type="PANTHER" id="PTHR33452:SF1">
    <property type="entry name" value="INNER MEMBRANE PROTEIN YPHA-RELATED"/>
    <property type="match status" value="1"/>
</dbReference>
<evidence type="ECO:0000256" key="1">
    <source>
        <dbReference type="ARBA" id="ARBA00004651"/>
    </source>
</evidence>
<evidence type="ECO:0000256" key="6">
    <source>
        <dbReference type="ARBA" id="ARBA00023136"/>
    </source>
</evidence>
<dbReference type="EMBL" id="BMIG01000002">
    <property type="protein sequence ID" value="GGA89709.1"/>
    <property type="molecule type" value="Genomic_DNA"/>
</dbReference>
<name>A0A916S8T4_9BURK</name>